<gene>
    <name evidence="1" type="ORF">HGMM_F11C09C08</name>
</gene>
<dbReference type="EMBL" id="AP011671">
    <property type="protein sequence ID" value="BAL53900.1"/>
    <property type="molecule type" value="Genomic_DNA"/>
</dbReference>
<organism evidence="1">
    <name type="scientific">uncultured prokaryote</name>
    <dbReference type="NCBI Taxonomy" id="198431"/>
    <lineage>
        <taxon>unclassified sequences</taxon>
        <taxon>environmental samples</taxon>
    </lineage>
</organism>
<dbReference type="AlphaFoldDB" id="H5SCL4"/>
<name>H5SCL4_9ZZZZ</name>
<sequence length="378" mass="40152">MGHVVALLLLGREGPSPAEQCIGQARQAAARDFLERALELPEIGQIIVATSDTVWAASLRDALGSDRIVFDLDAPEGPFHFGRRLAGLVETYGVQRALYVGGGSVPLLGGEGLAEALSRLREGAVVTNNLHSSDWAVFAPAHVVVSLADRLERDNALAWVLVHDAGFSAEVLPRSAATQCDLDTPTDAVIAALHPAAGRHLRQAAQMWAERSRRVRANLGAAARVLARQGGHVLVAGRIGAATWRDLETRTACWVRVFAEERGMAASGRLARGEVRSLVGAYLSLVGPAAFFETLASLAEAVFLDTRVLMAQRGNWPPAADRYASDLLCAAEVSDPYWREFTACAAAARVPVLLGGHSLMAGGLLALLETLEAGVHLE</sequence>
<proteinExistence type="predicted"/>
<evidence type="ECO:0000313" key="1">
    <source>
        <dbReference type="EMBL" id="BAL53900.1"/>
    </source>
</evidence>
<reference evidence="1" key="2">
    <citation type="journal article" date="2012" name="PLoS ONE">
        <title>A Deeply Branching Thermophilic Bacterium with an Ancient Acetyl-CoA Pathway Dominates a Subsurface Ecosystem.</title>
        <authorList>
            <person name="Takami H."/>
            <person name="Noguchi H."/>
            <person name="Takaki Y."/>
            <person name="Uchiyama I."/>
            <person name="Toyoda A."/>
            <person name="Nishi S."/>
            <person name="Chee G.-J."/>
            <person name="Arai W."/>
            <person name="Nunoura T."/>
            <person name="Itoh T."/>
            <person name="Hattori M."/>
            <person name="Takai K."/>
        </authorList>
    </citation>
    <scope>NUCLEOTIDE SEQUENCE</scope>
</reference>
<accession>H5SCL4</accession>
<reference evidence="1" key="1">
    <citation type="journal article" date="2005" name="Environ. Microbiol.">
        <title>Genetic and functional properties of uncultivated thermophilic crenarchaeotes from a subsurface gold mine as revealed by analysis of genome fragments.</title>
        <authorList>
            <person name="Nunoura T."/>
            <person name="Hirayama H."/>
            <person name="Takami H."/>
            <person name="Oida H."/>
            <person name="Nishi S."/>
            <person name="Shimamura S."/>
            <person name="Suzuki Y."/>
            <person name="Inagaki F."/>
            <person name="Takai K."/>
            <person name="Nealson K.H."/>
            <person name="Horikoshi K."/>
        </authorList>
    </citation>
    <scope>NUCLEOTIDE SEQUENCE</scope>
</reference>
<protein>
    <submittedName>
        <fullName evidence="1">Hypothetical conserved protein</fullName>
    </submittedName>
</protein>